<dbReference type="PROSITE" id="PS50893">
    <property type="entry name" value="ABC_TRANSPORTER_2"/>
    <property type="match status" value="1"/>
</dbReference>
<evidence type="ECO:0000313" key="11">
    <source>
        <dbReference type="Proteomes" id="UP000001058"/>
    </source>
</evidence>
<dbReference type="InterPro" id="IPR003439">
    <property type="entry name" value="ABC_transporter-like_ATP-bd"/>
</dbReference>
<dbReference type="GO" id="GO:0005524">
    <property type="term" value="F:ATP binding"/>
    <property type="evidence" value="ECO:0007669"/>
    <property type="project" value="InterPro"/>
</dbReference>
<feature type="compositionally biased region" description="Low complexity" evidence="5">
    <location>
        <begin position="554"/>
        <end position="568"/>
    </location>
</feature>
<feature type="compositionally biased region" description="Polar residues" evidence="5">
    <location>
        <begin position="42"/>
        <end position="53"/>
    </location>
</feature>
<dbReference type="SUPFAM" id="SSF90123">
    <property type="entry name" value="ABC transporter transmembrane region"/>
    <property type="match status" value="1"/>
</dbReference>
<evidence type="ECO:0000256" key="7">
    <source>
        <dbReference type="SAM" id="SignalP"/>
    </source>
</evidence>
<feature type="signal peptide" evidence="7">
    <location>
        <begin position="1"/>
        <end position="18"/>
    </location>
</feature>
<feature type="transmembrane region" description="Helical" evidence="6">
    <location>
        <begin position="120"/>
        <end position="143"/>
    </location>
</feature>
<dbReference type="Gene3D" id="1.20.1560.10">
    <property type="entry name" value="ABC transporter type 1, transmembrane domain"/>
    <property type="match status" value="2"/>
</dbReference>
<dbReference type="InterPro" id="IPR039421">
    <property type="entry name" value="Type_1_exporter"/>
</dbReference>
<feature type="transmembrane region" description="Helical" evidence="6">
    <location>
        <begin position="164"/>
        <end position="187"/>
    </location>
</feature>
<dbReference type="FunFam" id="3.40.50.300:FF:002695">
    <property type="entry name" value="ABC multidrug transporter, putative"/>
    <property type="match status" value="1"/>
</dbReference>
<keyword evidence="11" id="KW-1185">Reference proteome</keyword>
<feature type="domain" description="ABC transmembrane type-1" evidence="9">
    <location>
        <begin position="124"/>
        <end position="360"/>
    </location>
</feature>
<dbReference type="GO" id="GO:0015421">
    <property type="term" value="F:ABC-type oligopeptide transporter activity"/>
    <property type="evidence" value="ECO:0007669"/>
    <property type="project" value="TreeGrafter"/>
</dbReference>
<evidence type="ECO:0000256" key="3">
    <source>
        <dbReference type="ARBA" id="ARBA00022989"/>
    </source>
</evidence>
<dbReference type="InterPro" id="IPR017871">
    <property type="entry name" value="ABC_transporter-like_CS"/>
</dbReference>
<gene>
    <name evidence="10" type="ORF">VOLCADRAFT_87744</name>
</gene>
<dbReference type="PANTHER" id="PTHR43394">
    <property type="entry name" value="ATP-DEPENDENT PERMEASE MDL1, MITOCHONDRIAL"/>
    <property type="match status" value="1"/>
</dbReference>
<evidence type="ECO:0000256" key="5">
    <source>
        <dbReference type="SAM" id="MobiDB-lite"/>
    </source>
</evidence>
<dbReference type="PROSITE" id="PS50929">
    <property type="entry name" value="ABC_TM1F"/>
    <property type="match status" value="1"/>
</dbReference>
<dbReference type="Pfam" id="PF00664">
    <property type="entry name" value="ABC_membrane"/>
    <property type="match status" value="2"/>
</dbReference>
<feature type="domain" description="ABC transporter" evidence="8">
    <location>
        <begin position="268"/>
        <end position="527"/>
    </location>
</feature>
<dbReference type="InterPro" id="IPR027417">
    <property type="entry name" value="P-loop_NTPase"/>
</dbReference>
<dbReference type="AlphaFoldDB" id="D8TM48"/>
<dbReference type="GeneID" id="9620356"/>
<protein>
    <recommendedName>
        <fullName evidence="12">ABC transporter</fullName>
    </recommendedName>
</protein>
<dbReference type="GO" id="GO:0016887">
    <property type="term" value="F:ATP hydrolysis activity"/>
    <property type="evidence" value="ECO:0007669"/>
    <property type="project" value="InterPro"/>
</dbReference>
<evidence type="ECO:0000259" key="8">
    <source>
        <dbReference type="PROSITE" id="PS50893"/>
    </source>
</evidence>
<evidence type="ECO:0000313" key="10">
    <source>
        <dbReference type="EMBL" id="EFJ51441.1"/>
    </source>
</evidence>
<feature type="transmembrane region" description="Helical" evidence="6">
    <location>
        <begin position="222"/>
        <end position="247"/>
    </location>
</feature>
<dbReference type="SUPFAM" id="SSF52540">
    <property type="entry name" value="P-loop containing nucleoside triphosphate hydrolases"/>
    <property type="match status" value="1"/>
</dbReference>
<feature type="compositionally biased region" description="Low complexity" evidence="5">
    <location>
        <begin position="576"/>
        <end position="586"/>
    </location>
</feature>
<keyword evidence="4 6" id="KW-0472">Membrane</keyword>
<dbReference type="Pfam" id="PF00005">
    <property type="entry name" value="ABC_tran"/>
    <property type="match status" value="1"/>
</dbReference>
<comment type="subcellular location">
    <subcellularLocation>
        <location evidence="1">Membrane</location>
        <topology evidence="1">Multi-pass membrane protein</topology>
    </subcellularLocation>
</comment>
<evidence type="ECO:0008006" key="12">
    <source>
        <dbReference type="Google" id="ProtNLM"/>
    </source>
</evidence>
<evidence type="ECO:0000256" key="6">
    <source>
        <dbReference type="SAM" id="Phobius"/>
    </source>
</evidence>
<accession>D8TM48</accession>
<feature type="region of interest" description="Disordered" evidence="5">
    <location>
        <begin position="28"/>
        <end position="84"/>
    </location>
</feature>
<feature type="transmembrane region" description="Helical" evidence="6">
    <location>
        <begin position="307"/>
        <end position="325"/>
    </location>
</feature>
<dbReference type="GO" id="GO:0016020">
    <property type="term" value="C:membrane"/>
    <property type="evidence" value="ECO:0007669"/>
    <property type="project" value="UniProtKB-SubCell"/>
</dbReference>
<evidence type="ECO:0000256" key="2">
    <source>
        <dbReference type="ARBA" id="ARBA00022692"/>
    </source>
</evidence>
<evidence type="ECO:0000259" key="9">
    <source>
        <dbReference type="PROSITE" id="PS50929"/>
    </source>
</evidence>
<keyword evidence="3 6" id="KW-1133">Transmembrane helix</keyword>
<name>D8TM48_VOLCA</name>
<dbReference type="Proteomes" id="UP000001058">
    <property type="component" value="Unassembled WGS sequence"/>
</dbReference>
<organism evidence="11">
    <name type="scientific">Volvox carteri f. nagariensis</name>
    <dbReference type="NCBI Taxonomy" id="3068"/>
    <lineage>
        <taxon>Eukaryota</taxon>
        <taxon>Viridiplantae</taxon>
        <taxon>Chlorophyta</taxon>
        <taxon>core chlorophytes</taxon>
        <taxon>Chlorophyceae</taxon>
        <taxon>CS clade</taxon>
        <taxon>Chlamydomonadales</taxon>
        <taxon>Volvocaceae</taxon>
        <taxon>Volvox</taxon>
    </lineage>
</organism>
<dbReference type="KEGG" id="vcn:VOLCADRAFT_87744"/>
<evidence type="ECO:0000256" key="1">
    <source>
        <dbReference type="ARBA" id="ARBA00004141"/>
    </source>
</evidence>
<dbReference type="eggNOG" id="KOG0058">
    <property type="taxonomic scope" value="Eukaryota"/>
</dbReference>
<feature type="compositionally biased region" description="Gly residues" evidence="5">
    <location>
        <begin position="66"/>
        <end position="81"/>
    </location>
</feature>
<dbReference type="STRING" id="3068.D8TM48"/>
<proteinExistence type="predicted"/>
<reference evidence="10 11" key="1">
    <citation type="journal article" date="2010" name="Science">
        <title>Genomic analysis of organismal complexity in the multicellular green alga Volvox carteri.</title>
        <authorList>
            <person name="Prochnik S.E."/>
            <person name="Umen J."/>
            <person name="Nedelcu A.M."/>
            <person name="Hallmann A."/>
            <person name="Miller S.M."/>
            <person name="Nishii I."/>
            <person name="Ferris P."/>
            <person name="Kuo A."/>
            <person name="Mitros T."/>
            <person name="Fritz-Laylin L.K."/>
            <person name="Hellsten U."/>
            <person name="Chapman J."/>
            <person name="Simakov O."/>
            <person name="Rensing S.A."/>
            <person name="Terry A."/>
            <person name="Pangilinan J."/>
            <person name="Kapitonov V."/>
            <person name="Jurka J."/>
            <person name="Salamov A."/>
            <person name="Shapiro H."/>
            <person name="Schmutz J."/>
            <person name="Grimwood J."/>
            <person name="Lindquist E."/>
            <person name="Lucas S."/>
            <person name="Grigoriev I.V."/>
            <person name="Schmitt R."/>
            <person name="Kirk D."/>
            <person name="Rokhsar D.S."/>
        </authorList>
    </citation>
    <scope>NUCLEOTIDE SEQUENCE [LARGE SCALE GENOMIC DNA]</scope>
    <source>
        <strain evidence="11">f. Nagariensis / Eve</strain>
    </source>
</reference>
<dbReference type="InParanoid" id="D8TM48"/>
<dbReference type="InterPro" id="IPR011527">
    <property type="entry name" value="ABC1_TM_dom"/>
</dbReference>
<keyword evidence="7" id="KW-0732">Signal</keyword>
<dbReference type="Gene3D" id="3.40.50.300">
    <property type="entry name" value="P-loop containing nucleotide triphosphate hydrolases"/>
    <property type="match status" value="1"/>
</dbReference>
<evidence type="ECO:0000256" key="4">
    <source>
        <dbReference type="ARBA" id="ARBA00023136"/>
    </source>
</evidence>
<feature type="transmembrane region" description="Helical" evidence="6">
    <location>
        <begin position="199"/>
        <end position="215"/>
    </location>
</feature>
<feature type="chain" id="PRO_5003123696" description="ABC transporter" evidence="7">
    <location>
        <begin position="19"/>
        <end position="594"/>
    </location>
</feature>
<dbReference type="RefSeq" id="XP_002947393.1">
    <property type="nucleotide sequence ID" value="XM_002947347.1"/>
</dbReference>
<dbReference type="EMBL" id="GL378327">
    <property type="protein sequence ID" value="EFJ51441.1"/>
    <property type="molecule type" value="Genomic_DNA"/>
</dbReference>
<dbReference type="OrthoDB" id="6500128at2759"/>
<dbReference type="PROSITE" id="PS00211">
    <property type="entry name" value="ABC_TRANSPORTER_1"/>
    <property type="match status" value="1"/>
</dbReference>
<dbReference type="InterPro" id="IPR036640">
    <property type="entry name" value="ABC1_TM_sf"/>
</dbReference>
<dbReference type="PANTHER" id="PTHR43394:SF1">
    <property type="entry name" value="ATP-BINDING CASSETTE SUB-FAMILY B MEMBER 10, MITOCHONDRIAL"/>
    <property type="match status" value="1"/>
</dbReference>
<keyword evidence="2 6" id="KW-0812">Transmembrane</keyword>
<sequence length="594" mass="63148">MFTTVVSLLSSLASRGLARGLVSEREDAWETEQDQAAGLSDVENTTNTASDSLRTPLLPPATAASRGGGGGGGGAEAGAGGETATEGVEVVEEAAAVKAASAKRKHRTVRELLRLAFVDLPLLLVAFSCGFLAALGAASIAYLTGQMVDFASIELDRSRFTRTAIQLLLVAGLTALFTGCRGGLFTVACTRMNVRLRKALFHALLQVGLNMNVMLRSATQAGMVLFFMFAASWRLTVVTFILVPVVLTMSQVYGEFYSKLSKKVQSELATANAVADEVLSTMTTVKAHAIQLLEAAAYTLYAMLNTFLPNVVTAVVLFYGGNLVLEGVMSRGALVSFMLYQQSLTSAFQLMGDVFSALTAAVGAADKEPVLYARSIRRNIVLGLESEDGCTTVPTEDEVVEAAKQANAHDFITSFPEGYETGCGEKGVTLSGGQKQRIAIARALVRKPRVLLLDEATSALDADSEAVVQEALDRVMHGRTVIVIAHRLSTIQGADRIYVIGKGVVQEVGTHDDLLSSGGMYSQLVRRQLTRPMSQANFLAGSSAELRPSVSATSLSSLLPEESPNHQLPQPPQPPTGQQQHPQSQPQQPPRSQG</sequence>
<feature type="region of interest" description="Disordered" evidence="5">
    <location>
        <begin position="549"/>
        <end position="594"/>
    </location>
</feature>